<proteinExistence type="predicted"/>
<dbReference type="EMBL" id="CASHTH010002918">
    <property type="protein sequence ID" value="CAI8037256.1"/>
    <property type="molecule type" value="Genomic_DNA"/>
</dbReference>
<keyword evidence="3" id="KW-1185">Reference proteome</keyword>
<dbReference type="AlphaFoldDB" id="A0AA35X292"/>
<protein>
    <submittedName>
        <fullName evidence="2">Uncharacterized protein</fullName>
    </submittedName>
</protein>
<keyword evidence="1" id="KW-1133">Transmembrane helix</keyword>
<accession>A0AA35X292</accession>
<reference evidence="2" key="1">
    <citation type="submission" date="2023-03" db="EMBL/GenBank/DDBJ databases">
        <authorList>
            <person name="Steffen K."/>
            <person name="Cardenas P."/>
        </authorList>
    </citation>
    <scope>NUCLEOTIDE SEQUENCE</scope>
</reference>
<keyword evidence="1" id="KW-0812">Transmembrane</keyword>
<feature type="transmembrane region" description="Helical" evidence="1">
    <location>
        <begin position="69"/>
        <end position="98"/>
    </location>
</feature>
<keyword evidence="1" id="KW-0472">Membrane</keyword>
<evidence type="ECO:0000313" key="3">
    <source>
        <dbReference type="Proteomes" id="UP001174909"/>
    </source>
</evidence>
<evidence type="ECO:0000256" key="1">
    <source>
        <dbReference type="SAM" id="Phobius"/>
    </source>
</evidence>
<name>A0AA35X292_GEOBA</name>
<gene>
    <name evidence="2" type="ORF">GBAR_LOCUS20823</name>
</gene>
<dbReference type="Proteomes" id="UP001174909">
    <property type="component" value="Unassembled WGS sequence"/>
</dbReference>
<comment type="caution">
    <text evidence="2">The sequence shown here is derived from an EMBL/GenBank/DDBJ whole genome shotgun (WGS) entry which is preliminary data.</text>
</comment>
<evidence type="ECO:0000313" key="2">
    <source>
        <dbReference type="EMBL" id="CAI8037256.1"/>
    </source>
</evidence>
<organism evidence="2 3">
    <name type="scientific">Geodia barretti</name>
    <name type="common">Barrett's horny sponge</name>
    <dbReference type="NCBI Taxonomy" id="519541"/>
    <lineage>
        <taxon>Eukaryota</taxon>
        <taxon>Metazoa</taxon>
        <taxon>Porifera</taxon>
        <taxon>Demospongiae</taxon>
        <taxon>Heteroscleromorpha</taxon>
        <taxon>Tetractinellida</taxon>
        <taxon>Astrophorina</taxon>
        <taxon>Geodiidae</taxon>
        <taxon>Geodia</taxon>
    </lineage>
</organism>
<sequence>MVTVKLQIRHLMEIYFPLILPRQLERVSATWLSLPLMGINVASLNGSGDITPTKPPTPREEKESISTGVAVGISTIITLLVSLPVGVVIGSCGTLFAIRRGGGRGERKRKKKKEEFGGAIYEEPVHSVETAIPLSENQAYGQVSSQR</sequence>